<dbReference type="EMBL" id="PJNW01000002">
    <property type="protein sequence ID" value="PKR90479.1"/>
    <property type="molecule type" value="Genomic_DNA"/>
</dbReference>
<keyword evidence="9" id="KW-1185">Reference proteome</keyword>
<evidence type="ECO:0000256" key="5">
    <source>
        <dbReference type="PIRNR" id="PIRNR005763"/>
    </source>
</evidence>
<dbReference type="Pfam" id="PF00126">
    <property type="entry name" value="HTH_1"/>
    <property type="match status" value="1"/>
</dbReference>
<comment type="caution">
    <text evidence="8">The sequence shown here is derived from an EMBL/GenBank/DDBJ whole genome shotgun (WGS) entry which is preliminary data.</text>
</comment>
<dbReference type="PANTHER" id="PTHR30432:SF1">
    <property type="entry name" value="DNA-BINDING TRANSCRIPTIONAL DUAL REGULATOR MODE"/>
    <property type="match status" value="1"/>
</dbReference>
<evidence type="ECO:0000313" key="8">
    <source>
        <dbReference type="EMBL" id="PKR90479.1"/>
    </source>
</evidence>
<evidence type="ECO:0000256" key="1">
    <source>
        <dbReference type="ARBA" id="ARBA00008110"/>
    </source>
</evidence>
<keyword evidence="4" id="KW-0677">Repeat</keyword>
<feature type="region of interest" description="Required for dimer formation and molybdate binding" evidence="6">
    <location>
        <begin position="125"/>
        <end position="133"/>
    </location>
</feature>
<comment type="similarity">
    <text evidence="1 5">Belongs to the ModE family.</text>
</comment>
<dbReference type="NCBIfam" id="TIGR00638">
    <property type="entry name" value="Mop"/>
    <property type="match status" value="2"/>
</dbReference>
<dbReference type="Pfam" id="PF03459">
    <property type="entry name" value="TOBE"/>
    <property type="match status" value="2"/>
</dbReference>
<accession>A0A1I4QR66</accession>
<dbReference type="AlphaFoldDB" id="A0A1I4QR66"/>
<dbReference type="Proteomes" id="UP000233491">
    <property type="component" value="Unassembled WGS sequence"/>
</dbReference>
<dbReference type="InterPro" id="IPR000847">
    <property type="entry name" value="LysR_HTH_N"/>
</dbReference>
<dbReference type="PANTHER" id="PTHR30432">
    <property type="entry name" value="TRANSCRIPTIONAL REGULATOR MODE"/>
    <property type="match status" value="1"/>
</dbReference>
<dbReference type="InterPro" id="IPR005116">
    <property type="entry name" value="Transp-assoc_OB_typ1"/>
</dbReference>
<dbReference type="RefSeq" id="WP_101287572.1">
    <property type="nucleotide sequence ID" value="NZ_FOUQ01000001.1"/>
</dbReference>
<evidence type="ECO:0000259" key="7">
    <source>
        <dbReference type="PROSITE" id="PS51866"/>
    </source>
</evidence>
<dbReference type="PIRSF" id="PIRSF005763">
    <property type="entry name" value="Txn_reg_ModE"/>
    <property type="match status" value="1"/>
</dbReference>
<feature type="domain" description="Mop" evidence="7">
    <location>
        <begin position="196"/>
        <end position="262"/>
    </location>
</feature>
<dbReference type="PROSITE" id="PS51866">
    <property type="entry name" value="MOP"/>
    <property type="match status" value="2"/>
</dbReference>
<evidence type="ECO:0000256" key="3">
    <source>
        <dbReference type="ARBA" id="ARBA00022505"/>
    </source>
</evidence>
<keyword evidence="3 5" id="KW-0500">Molybdenum</keyword>
<dbReference type="OrthoDB" id="9800709at2"/>
<keyword evidence="2 5" id="KW-0813">Transport</keyword>
<dbReference type="GO" id="GO:0030151">
    <property type="term" value="F:molybdenum ion binding"/>
    <property type="evidence" value="ECO:0007669"/>
    <property type="project" value="UniProtKB-UniRule"/>
</dbReference>
<dbReference type="SUPFAM" id="SSF46785">
    <property type="entry name" value="Winged helix' DNA-binding domain"/>
    <property type="match status" value="1"/>
</dbReference>
<proteinExistence type="inferred from homology"/>
<feature type="domain" description="Mop" evidence="7">
    <location>
        <begin position="124"/>
        <end position="190"/>
    </location>
</feature>
<dbReference type="GO" id="GO:0015689">
    <property type="term" value="P:molybdate ion transport"/>
    <property type="evidence" value="ECO:0007669"/>
    <property type="project" value="UniProtKB-UniRule"/>
</dbReference>
<protein>
    <submittedName>
        <fullName evidence="8">Molybdenum-dependent transcriptional regulator</fullName>
    </submittedName>
</protein>
<dbReference type="InterPro" id="IPR051815">
    <property type="entry name" value="Molybdate_resp_trans_reg"/>
</dbReference>
<evidence type="ECO:0000313" key="9">
    <source>
        <dbReference type="Proteomes" id="UP000233491"/>
    </source>
</evidence>
<dbReference type="Gene3D" id="2.40.50.100">
    <property type="match status" value="2"/>
</dbReference>
<evidence type="ECO:0000256" key="2">
    <source>
        <dbReference type="ARBA" id="ARBA00022448"/>
    </source>
</evidence>
<dbReference type="SUPFAM" id="SSF50331">
    <property type="entry name" value="MOP-like"/>
    <property type="match status" value="2"/>
</dbReference>
<name>A0A1I4QR66_9HYPH</name>
<dbReference type="InterPro" id="IPR008995">
    <property type="entry name" value="Mo/tungstate-bd_C_term_dom"/>
</dbReference>
<dbReference type="GO" id="GO:0003700">
    <property type="term" value="F:DNA-binding transcription factor activity"/>
    <property type="evidence" value="ECO:0007669"/>
    <property type="project" value="InterPro"/>
</dbReference>
<dbReference type="InterPro" id="IPR016462">
    <property type="entry name" value="ModE"/>
</dbReference>
<evidence type="ECO:0000256" key="6">
    <source>
        <dbReference type="PIRSR" id="PIRSR005763-1"/>
    </source>
</evidence>
<evidence type="ECO:0000256" key="4">
    <source>
        <dbReference type="ARBA" id="ARBA00022737"/>
    </source>
</evidence>
<dbReference type="InterPro" id="IPR036390">
    <property type="entry name" value="WH_DNA-bd_sf"/>
</dbReference>
<dbReference type="Gene3D" id="1.10.10.10">
    <property type="entry name" value="Winged helix-like DNA-binding domain superfamily/Winged helix DNA-binding domain"/>
    <property type="match status" value="1"/>
</dbReference>
<dbReference type="InterPro" id="IPR036388">
    <property type="entry name" value="WH-like_DNA-bd_sf"/>
</dbReference>
<organism evidence="8 9">
    <name type="scientific">Pleomorphomonas diazotrophica</name>
    <dbReference type="NCBI Taxonomy" id="1166257"/>
    <lineage>
        <taxon>Bacteria</taxon>
        <taxon>Pseudomonadati</taxon>
        <taxon>Pseudomonadota</taxon>
        <taxon>Alphaproteobacteria</taxon>
        <taxon>Hyphomicrobiales</taxon>
        <taxon>Pleomorphomonadaceae</taxon>
        <taxon>Pleomorphomonas</taxon>
    </lineage>
</organism>
<sequence>MPINASITLRSDGPTSVNGDRIRLLEAVAREGSISAGAKAVGITYKAAWDWLDALANLFGLPMLDTRTGGRAGGGATLTPAGAKVIEAYRRMEAEMARVVRLIEPDLAGSGISPLNLFSGYFMRTSARNVLRGTIVSIDADALNADVALAVSDETTIHATVTASSLKDLGLIVGREAIVLIKAPFVMIAPGTKPPTVSVANRIAGRIARIETGTVNAEVVLDIGGGKSLAASITARSAEALALAEGNPAFALFDAGHVIIAID</sequence>
<gene>
    <name evidence="8" type="ORF">CXZ10_03660</name>
</gene>
<dbReference type="InterPro" id="IPR004606">
    <property type="entry name" value="Mop_domain"/>
</dbReference>
<reference evidence="8 9" key="1">
    <citation type="submission" date="2017-12" db="EMBL/GenBank/DDBJ databases">
        <title>Anaerobic carbon monoxide metabolism by Pleomorphomonas carboxyditropha sp. nov., a new mesophilic hydrogenogenic carboxidotroph.</title>
        <authorList>
            <person name="Esquivel-Elizondo S."/>
            <person name="Krajmalnik-Brown R."/>
        </authorList>
    </citation>
    <scope>NUCLEOTIDE SEQUENCE [LARGE SCALE GENOMIC DNA]</scope>
    <source>
        <strain evidence="8 9">R5-392</strain>
    </source>
</reference>